<feature type="chain" id="PRO_5039626126" description="DUF8094 domain-containing protein" evidence="1">
    <location>
        <begin position="26"/>
        <end position="332"/>
    </location>
</feature>
<dbReference type="Pfam" id="PF26366">
    <property type="entry name" value="DUF8094"/>
    <property type="match status" value="1"/>
</dbReference>
<accession>A0A286DJV8</accession>
<feature type="signal peptide" evidence="1">
    <location>
        <begin position="1"/>
        <end position="25"/>
    </location>
</feature>
<organism evidence="3 4">
    <name type="scientific">Streptomyces zhaozhouensis</name>
    <dbReference type="NCBI Taxonomy" id="1300267"/>
    <lineage>
        <taxon>Bacteria</taxon>
        <taxon>Bacillati</taxon>
        <taxon>Actinomycetota</taxon>
        <taxon>Actinomycetes</taxon>
        <taxon>Kitasatosporales</taxon>
        <taxon>Streptomycetaceae</taxon>
        <taxon>Streptomyces</taxon>
    </lineage>
</organism>
<dbReference type="PROSITE" id="PS51257">
    <property type="entry name" value="PROKAR_LIPOPROTEIN"/>
    <property type="match status" value="1"/>
</dbReference>
<name>A0A286DJV8_9ACTN</name>
<gene>
    <name evidence="3" type="ORF">SAMN06297387_101454</name>
</gene>
<dbReference type="OrthoDB" id="3510378at2"/>
<evidence type="ECO:0000256" key="1">
    <source>
        <dbReference type="SAM" id="SignalP"/>
    </source>
</evidence>
<dbReference type="EMBL" id="OCNE01000001">
    <property type="protein sequence ID" value="SOD59045.1"/>
    <property type="molecule type" value="Genomic_DNA"/>
</dbReference>
<feature type="domain" description="DUF8094" evidence="2">
    <location>
        <begin position="36"/>
        <end position="328"/>
    </location>
</feature>
<sequence length="332" mass="36120">MRLRGRLTTTTAGLFVALATVTSLSGCMTVRGETAVVPATTQEEAQEVLDHYFEVSNEAWETFDPELNATVEGGALAEINGASMVAQGALAEEAEAAGEEPTTREPLAPVEPRFLIPQQSGWPKFFMVDTRLDVPDSEHNWLLTFARDSVDEPWKARYLSVLAPSAIPEFAEDEDGHLEELQVSSENTGLSVVPSELGETYATYLQEGQGSFLGGPHTSETLAVRDERANDAASQTDYADVPQEQAEHPSFAVRTADGGAMVLFTMRMDEKQTWAEGETPVVDDRVKPLMQGTADRAVTLQRYATFTAYVPEGEDPVDLRSRLAGVFNALGE</sequence>
<dbReference type="RefSeq" id="WP_097229193.1">
    <property type="nucleotide sequence ID" value="NZ_OCNE01000001.1"/>
</dbReference>
<dbReference type="Proteomes" id="UP000219072">
    <property type="component" value="Unassembled WGS sequence"/>
</dbReference>
<evidence type="ECO:0000313" key="4">
    <source>
        <dbReference type="Proteomes" id="UP000219072"/>
    </source>
</evidence>
<reference evidence="3 4" key="1">
    <citation type="submission" date="2017-09" db="EMBL/GenBank/DDBJ databases">
        <authorList>
            <person name="Ehlers B."/>
            <person name="Leendertz F.H."/>
        </authorList>
    </citation>
    <scope>NUCLEOTIDE SEQUENCE [LARGE SCALE GENOMIC DNA]</scope>
    <source>
        <strain evidence="3 4">CGMCC 4.7095</strain>
    </source>
</reference>
<dbReference type="InterPro" id="IPR058407">
    <property type="entry name" value="DUF8094"/>
</dbReference>
<proteinExistence type="predicted"/>
<evidence type="ECO:0000259" key="2">
    <source>
        <dbReference type="Pfam" id="PF26366"/>
    </source>
</evidence>
<dbReference type="AlphaFoldDB" id="A0A286DJV8"/>
<keyword evidence="4" id="KW-1185">Reference proteome</keyword>
<keyword evidence="1" id="KW-0732">Signal</keyword>
<evidence type="ECO:0000313" key="3">
    <source>
        <dbReference type="EMBL" id="SOD59045.1"/>
    </source>
</evidence>
<protein>
    <recommendedName>
        <fullName evidence="2">DUF8094 domain-containing protein</fullName>
    </recommendedName>
</protein>